<keyword evidence="1" id="KW-0812">Transmembrane</keyword>
<gene>
    <name evidence="2" type="ORF">GM661_10325</name>
</gene>
<dbReference type="EMBL" id="CP046640">
    <property type="protein sequence ID" value="QTL98346.1"/>
    <property type="molecule type" value="Genomic_DNA"/>
</dbReference>
<sequence>MEFKGVKINIVAIVILLVLISFFVGQHFYKVYNIDKPIKEEIAGVDGVKEVEMVNKDGKMDMILSLDPAIDFYHVYKEIEGIFADSKINDKGSIIIKNESNSDLDNVYYRLHYAIYEGIKTSKFVTMEENVAEVVEESEFTDYKLWIDNEAVYFQLNGDKTSLYKKIPYNKTITVHTEGGGSNG</sequence>
<keyword evidence="3" id="KW-1185">Reference proteome</keyword>
<evidence type="ECO:0000313" key="2">
    <source>
        <dbReference type="EMBL" id="QTL98346.1"/>
    </source>
</evidence>
<proteinExistence type="predicted"/>
<keyword evidence="1" id="KW-0472">Membrane</keyword>
<accession>A0A8A7K9C1</accession>
<organism evidence="2 3">
    <name type="scientific">Iocasia fonsfrigidae</name>
    <dbReference type="NCBI Taxonomy" id="2682810"/>
    <lineage>
        <taxon>Bacteria</taxon>
        <taxon>Bacillati</taxon>
        <taxon>Bacillota</taxon>
        <taxon>Clostridia</taxon>
        <taxon>Halanaerobiales</taxon>
        <taxon>Halanaerobiaceae</taxon>
        <taxon>Iocasia</taxon>
    </lineage>
</organism>
<evidence type="ECO:0000313" key="3">
    <source>
        <dbReference type="Proteomes" id="UP000665020"/>
    </source>
</evidence>
<dbReference type="Proteomes" id="UP000665020">
    <property type="component" value="Chromosome"/>
</dbReference>
<feature type="transmembrane region" description="Helical" evidence="1">
    <location>
        <begin position="6"/>
        <end position="29"/>
    </location>
</feature>
<dbReference type="AlphaFoldDB" id="A0A8A7K9C1"/>
<keyword evidence="1" id="KW-1133">Transmembrane helix</keyword>
<dbReference type="RefSeq" id="WP_230866784.1">
    <property type="nucleotide sequence ID" value="NZ_CP046640.1"/>
</dbReference>
<protein>
    <submittedName>
        <fullName evidence="2">Uncharacterized protein</fullName>
    </submittedName>
</protein>
<evidence type="ECO:0000256" key="1">
    <source>
        <dbReference type="SAM" id="Phobius"/>
    </source>
</evidence>
<dbReference type="KEGG" id="ifn:GM661_10325"/>
<name>A0A8A7K9C1_9FIRM</name>
<reference evidence="2" key="1">
    <citation type="submission" date="2019-12" db="EMBL/GenBank/DDBJ databases">
        <authorList>
            <person name="zhang j."/>
            <person name="sun C.M."/>
        </authorList>
    </citation>
    <scope>NUCLEOTIDE SEQUENCE</scope>
    <source>
        <strain evidence="2">NS-1</strain>
    </source>
</reference>